<name>A0A4S2G3A0_9BACT</name>
<evidence type="ECO:0000313" key="2">
    <source>
        <dbReference type="Proteomes" id="UP000306630"/>
    </source>
</evidence>
<protein>
    <recommendedName>
        <fullName evidence="3">Nuclear transport factor 2 family protein</fullName>
    </recommendedName>
</protein>
<evidence type="ECO:0008006" key="3">
    <source>
        <dbReference type="Google" id="ProtNLM"/>
    </source>
</evidence>
<dbReference type="EMBL" id="SRYD01000004">
    <property type="protein sequence ID" value="TGY76218.1"/>
    <property type="molecule type" value="Genomic_DNA"/>
</dbReference>
<dbReference type="RefSeq" id="WP_135956921.1">
    <property type="nucleotide sequence ID" value="NZ_CAMQSA010000051.1"/>
</dbReference>
<organism evidence="1 2">
    <name type="scientific">Muribaculum intestinale</name>
    <dbReference type="NCBI Taxonomy" id="1796646"/>
    <lineage>
        <taxon>Bacteria</taxon>
        <taxon>Pseudomonadati</taxon>
        <taxon>Bacteroidota</taxon>
        <taxon>Bacteroidia</taxon>
        <taxon>Bacteroidales</taxon>
        <taxon>Muribaculaceae</taxon>
        <taxon>Muribaculum</taxon>
    </lineage>
</organism>
<dbReference type="AlphaFoldDB" id="A0A4S2G3A0"/>
<gene>
    <name evidence="1" type="ORF">E5333_01415</name>
</gene>
<accession>A0A4S2G3A0</accession>
<sequence>MPVTSERERIVRRVETVGFKDAEPRMMSAGHPFRQEALKILSGRLEETDSASRHKILSYCEHLRASYETRDIDFIRQVFSDDALIIVGHVVRSKEGYNTALTDNSKVRYSIRSKKEYLEKLSHIFNSGKDIDVRFSEFRIMRHATAEGIYGVTLRQNYSCGAYSDDGYLFLLWDFRDSSMPLIHVRTWQPSSSIVAGDDDIIDMGDFNLE</sequence>
<dbReference type="Proteomes" id="UP000306630">
    <property type="component" value="Unassembled WGS sequence"/>
</dbReference>
<comment type="caution">
    <text evidence="1">The sequence shown here is derived from an EMBL/GenBank/DDBJ whole genome shotgun (WGS) entry which is preliminary data.</text>
</comment>
<proteinExistence type="predicted"/>
<reference evidence="1 2" key="1">
    <citation type="submission" date="2019-04" db="EMBL/GenBank/DDBJ databases">
        <title>Microbes associate with the intestines of laboratory mice.</title>
        <authorList>
            <person name="Navarre W."/>
            <person name="Wong E."/>
            <person name="Huang K."/>
            <person name="Tropini C."/>
            <person name="Ng K."/>
            <person name="Yu B."/>
        </authorList>
    </citation>
    <scope>NUCLEOTIDE SEQUENCE [LARGE SCALE GENOMIC DNA]</scope>
    <source>
        <strain evidence="1 2">NM06_A21</strain>
    </source>
</reference>
<evidence type="ECO:0000313" key="1">
    <source>
        <dbReference type="EMBL" id="TGY76218.1"/>
    </source>
</evidence>